<comment type="caution">
    <text evidence="2">The sequence shown here is derived from an EMBL/GenBank/DDBJ whole genome shotgun (WGS) entry which is preliminary data.</text>
</comment>
<organism evidence="2 3">
    <name type="scientific">Nocardioides iriomotensis</name>
    <dbReference type="NCBI Taxonomy" id="715784"/>
    <lineage>
        <taxon>Bacteria</taxon>
        <taxon>Bacillati</taxon>
        <taxon>Actinomycetota</taxon>
        <taxon>Actinomycetes</taxon>
        <taxon>Propionibacteriales</taxon>
        <taxon>Nocardioidaceae</taxon>
        <taxon>Nocardioides</taxon>
    </lineage>
</organism>
<dbReference type="EMBL" id="SDPU01000023">
    <property type="protein sequence ID" value="RYU11457.1"/>
    <property type="molecule type" value="Genomic_DNA"/>
</dbReference>
<feature type="signal peptide" evidence="1">
    <location>
        <begin position="1"/>
        <end position="19"/>
    </location>
</feature>
<protein>
    <submittedName>
        <fullName evidence="2">Uncharacterized protein</fullName>
    </submittedName>
</protein>
<evidence type="ECO:0000256" key="1">
    <source>
        <dbReference type="SAM" id="SignalP"/>
    </source>
</evidence>
<dbReference type="OrthoDB" id="3524093at2"/>
<keyword evidence="3" id="KW-1185">Reference proteome</keyword>
<evidence type="ECO:0000313" key="3">
    <source>
        <dbReference type="Proteomes" id="UP000291189"/>
    </source>
</evidence>
<reference evidence="2 3" key="1">
    <citation type="submission" date="2019-01" db="EMBL/GenBank/DDBJ databases">
        <title>Nocardioides guangzhouensis sp. nov., an actinobacterium isolated from soil.</title>
        <authorList>
            <person name="Fu Y."/>
            <person name="Cai Y."/>
            <person name="Lin Z."/>
            <person name="Chen P."/>
        </authorList>
    </citation>
    <scope>NUCLEOTIDE SEQUENCE [LARGE SCALE GENOMIC DNA]</scope>
    <source>
        <strain evidence="2 3">NBRC 105384</strain>
    </source>
</reference>
<name>A0A4Q5IZ43_9ACTN</name>
<keyword evidence="1" id="KW-0732">Signal</keyword>
<proteinExistence type="predicted"/>
<gene>
    <name evidence="2" type="ORF">ETU37_12840</name>
</gene>
<dbReference type="AlphaFoldDB" id="A0A4Q5IZ43"/>
<dbReference type="RefSeq" id="WP_129987732.1">
    <property type="nucleotide sequence ID" value="NZ_SDPU01000023.1"/>
</dbReference>
<accession>A0A4Q5IZ43</accession>
<dbReference type="Proteomes" id="UP000291189">
    <property type="component" value="Unassembled WGS sequence"/>
</dbReference>
<sequence>MSASLPVSARFALWFTAFAAGRASLDEARDRIVEDDAAHDVVGLPEQDEPVPLILGLGLLRAEGARAAGLALPVAGDPLGLAGPAAFNNEVLEYGEGVVLDGGELGLVPHRAGAGVQWLALPAATHRQVPDPSEAEAALRHSLLGTTEALVDLDVARWRPEVADELMALRKSTDLVLPHAMAPRAVRLAGLAARCRVIVELALEDDGGAVTATEIDARREALLPLDHAARRGLVAACAYPFDA</sequence>
<evidence type="ECO:0000313" key="2">
    <source>
        <dbReference type="EMBL" id="RYU11457.1"/>
    </source>
</evidence>
<feature type="chain" id="PRO_5039077340" evidence="1">
    <location>
        <begin position="20"/>
        <end position="243"/>
    </location>
</feature>